<dbReference type="GO" id="GO:0006352">
    <property type="term" value="P:DNA-templated transcription initiation"/>
    <property type="evidence" value="ECO:0007669"/>
    <property type="project" value="InterPro"/>
</dbReference>
<protein>
    <submittedName>
        <fullName evidence="7">RNA polymerase sigma-70 factor, ECF subfamily</fullName>
    </submittedName>
</protein>
<dbReference type="PANTHER" id="PTHR43133:SF46">
    <property type="entry name" value="RNA POLYMERASE SIGMA-70 FACTOR ECF SUBFAMILY"/>
    <property type="match status" value="1"/>
</dbReference>
<evidence type="ECO:0000256" key="2">
    <source>
        <dbReference type="ARBA" id="ARBA00023015"/>
    </source>
</evidence>
<dbReference type="InterPro" id="IPR013249">
    <property type="entry name" value="RNA_pol_sigma70_r4_t2"/>
</dbReference>
<dbReference type="PANTHER" id="PTHR43133">
    <property type="entry name" value="RNA POLYMERASE ECF-TYPE SIGMA FACTO"/>
    <property type="match status" value="1"/>
</dbReference>
<name>A0A1G7PKW2_9BACT</name>
<evidence type="ECO:0000313" key="7">
    <source>
        <dbReference type="EMBL" id="SDF86936.1"/>
    </source>
</evidence>
<dbReference type="InterPro" id="IPR036388">
    <property type="entry name" value="WH-like_DNA-bd_sf"/>
</dbReference>
<dbReference type="InterPro" id="IPR014284">
    <property type="entry name" value="RNA_pol_sigma-70_dom"/>
</dbReference>
<dbReference type="Pfam" id="PF04542">
    <property type="entry name" value="Sigma70_r2"/>
    <property type="match status" value="1"/>
</dbReference>
<sequence length="204" mass="23549">MMLQQTMRIGATDEKVLLERLVEGDAPAFTALYEKYSLKLYGNILRLVKSEDTAKEILQELFLKIWELRGQIDPEKSFKSFLYKIAGNLVYDHFRKVSRDKKLSDSLLYMLEEQYSHLEEAVIYNESLELLNSAIGQLPEMRRRVYMMGKIEGKTYEEISAQLGISHSTISDHIVKANRFIKTYLTSRTDVALSLIITLIGTDL</sequence>
<keyword evidence="3" id="KW-0731">Sigma factor</keyword>
<dbReference type="Pfam" id="PF08281">
    <property type="entry name" value="Sigma70_r4_2"/>
    <property type="match status" value="1"/>
</dbReference>
<keyword evidence="8" id="KW-1185">Reference proteome</keyword>
<reference evidence="8" key="1">
    <citation type="submission" date="2016-10" db="EMBL/GenBank/DDBJ databases">
        <authorList>
            <person name="Varghese N."/>
            <person name="Submissions S."/>
        </authorList>
    </citation>
    <scope>NUCLEOTIDE SEQUENCE [LARGE SCALE GENOMIC DNA]</scope>
    <source>
        <strain evidence="8">DSM 25329</strain>
    </source>
</reference>
<dbReference type="InterPro" id="IPR013325">
    <property type="entry name" value="RNA_pol_sigma_r2"/>
</dbReference>
<dbReference type="GO" id="GO:0016987">
    <property type="term" value="F:sigma factor activity"/>
    <property type="evidence" value="ECO:0007669"/>
    <property type="project" value="UniProtKB-KW"/>
</dbReference>
<evidence type="ECO:0000256" key="4">
    <source>
        <dbReference type="ARBA" id="ARBA00023163"/>
    </source>
</evidence>
<dbReference type="GO" id="GO:0003677">
    <property type="term" value="F:DNA binding"/>
    <property type="evidence" value="ECO:0007669"/>
    <property type="project" value="InterPro"/>
</dbReference>
<organism evidence="7 8">
    <name type="scientific">Dyadobacter soli</name>
    <dbReference type="NCBI Taxonomy" id="659014"/>
    <lineage>
        <taxon>Bacteria</taxon>
        <taxon>Pseudomonadati</taxon>
        <taxon>Bacteroidota</taxon>
        <taxon>Cytophagia</taxon>
        <taxon>Cytophagales</taxon>
        <taxon>Spirosomataceae</taxon>
        <taxon>Dyadobacter</taxon>
    </lineage>
</organism>
<evidence type="ECO:0000259" key="6">
    <source>
        <dbReference type="Pfam" id="PF08281"/>
    </source>
</evidence>
<keyword evidence="4" id="KW-0804">Transcription</keyword>
<comment type="similarity">
    <text evidence="1">Belongs to the sigma-70 factor family. ECF subfamily.</text>
</comment>
<dbReference type="InterPro" id="IPR013324">
    <property type="entry name" value="RNA_pol_sigma_r3/r4-like"/>
</dbReference>
<feature type="domain" description="RNA polymerase sigma-70 region 2" evidence="5">
    <location>
        <begin position="32"/>
        <end position="99"/>
    </location>
</feature>
<dbReference type="Gene3D" id="1.10.1740.10">
    <property type="match status" value="1"/>
</dbReference>
<dbReference type="Gene3D" id="1.10.10.10">
    <property type="entry name" value="Winged helix-like DNA-binding domain superfamily/Winged helix DNA-binding domain"/>
    <property type="match status" value="1"/>
</dbReference>
<evidence type="ECO:0000259" key="5">
    <source>
        <dbReference type="Pfam" id="PF04542"/>
    </source>
</evidence>
<dbReference type="SUPFAM" id="SSF88946">
    <property type="entry name" value="Sigma2 domain of RNA polymerase sigma factors"/>
    <property type="match status" value="1"/>
</dbReference>
<keyword evidence="2" id="KW-0805">Transcription regulation</keyword>
<dbReference type="InterPro" id="IPR007627">
    <property type="entry name" value="RNA_pol_sigma70_r2"/>
</dbReference>
<dbReference type="NCBIfam" id="TIGR02937">
    <property type="entry name" value="sigma70-ECF"/>
    <property type="match status" value="1"/>
</dbReference>
<dbReference type="SUPFAM" id="SSF88659">
    <property type="entry name" value="Sigma3 and sigma4 domains of RNA polymerase sigma factors"/>
    <property type="match status" value="1"/>
</dbReference>
<dbReference type="AlphaFoldDB" id="A0A1G7PKW2"/>
<dbReference type="Proteomes" id="UP000198748">
    <property type="component" value="Unassembled WGS sequence"/>
</dbReference>
<dbReference type="RefSeq" id="WP_218132941.1">
    <property type="nucleotide sequence ID" value="NZ_FNAN01000013.1"/>
</dbReference>
<dbReference type="EMBL" id="FNAN01000013">
    <property type="protein sequence ID" value="SDF86936.1"/>
    <property type="molecule type" value="Genomic_DNA"/>
</dbReference>
<evidence type="ECO:0000313" key="8">
    <source>
        <dbReference type="Proteomes" id="UP000198748"/>
    </source>
</evidence>
<dbReference type="STRING" id="659014.SAMN04487996_11347"/>
<evidence type="ECO:0000256" key="1">
    <source>
        <dbReference type="ARBA" id="ARBA00010641"/>
    </source>
</evidence>
<evidence type="ECO:0000256" key="3">
    <source>
        <dbReference type="ARBA" id="ARBA00023082"/>
    </source>
</evidence>
<feature type="domain" description="RNA polymerase sigma factor 70 region 4 type 2" evidence="6">
    <location>
        <begin position="129"/>
        <end position="177"/>
    </location>
</feature>
<accession>A0A1G7PKW2</accession>
<dbReference type="InterPro" id="IPR039425">
    <property type="entry name" value="RNA_pol_sigma-70-like"/>
</dbReference>
<proteinExistence type="inferred from homology"/>
<gene>
    <name evidence="7" type="ORF">SAMN04487996_11347</name>
</gene>